<dbReference type="InterPro" id="IPR020613">
    <property type="entry name" value="Thiolase_CS"/>
</dbReference>
<sequence>MFRSVSARAPFLPREVVIVGASRTPIGSFLGSLSSLSAPQLGSMAIKAALVKAGIEADQVEGVILGHVLQGGCGQAPARQASLFADVPKKVDVMSVNKVCASGLKSVSLAAQSIALGHSDVMVAGGMESMSNAPYLIRKVRGAGFKYGHEKLDDMLLLDGLWDVYNNIHMGMCAEKTAKDLSISRGEQDEFAIESYKRAADAWSSGVMEREVTPVKIPTGKKGDSPFVTVERDEEYSKLKLDKVASLKPAFDKEGTVTAANASKMNDGAAAVVLMSAEKAREHGVRPLARIISFADAAIDPIDFPIAPVQAVKNALKYADLHSVDFHEINEAFSAVTLANMKLGGVDHSRVNVHGGAVALGHPIGASGCRILVSLLNILDSRGGLTGCASICNGGGGATALVVERCT</sequence>
<dbReference type="PhylomeDB" id="A0A0G4F1Q4"/>
<evidence type="ECO:0008006" key="11">
    <source>
        <dbReference type="Google" id="ProtNLM"/>
    </source>
</evidence>
<dbReference type="AlphaFoldDB" id="A0A0G4F1Q4"/>
<protein>
    <recommendedName>
        <fullName evidence="11">Thiolase N-terminal domain-containing protein</fullName>
    </recommendedName>
</protein>
<feature type="domain" description="Thiolase C-terminal" evidence="9">
    <location>
        <begin position="286"/>
        <end position="405"/>
    </location>
</feature>
<dbReference type="EMBL" id="CDMZ01000067">
    <property type="protein sequence ID" value="CEM05830.1"/>
    <property type="molecule type" value="Genomic_DNA"/>
</dbReference>
<dbReference type="GO" id="GO:0006635">
    <property type="term" value="P:fatty acid beta-oxidation"/>
    <property type="evidence" value="ECO:0007669"/>
    <property type="project" value="TreeGrafter"/>
</dbReference>
<dbReference type="PANTHER" id="PTHR18919:SF156">
    <property type="entry name" value="ACETYL-COA ACETYLTRANSFERASE, MITOCHONDRIAL"/>
    <property type="match status" value="1"/>
</dbReference>
<feature type="domain" description="Thiolase N-terminal" evidence="8">
    <location>
        <begin position="16"/>
        <end position="277"/>
    </location>
</feature>
<dbReference type="InterPro" id="IPR016039">
    <property type="entry name" value="Thiolase-like"/>
</dbReference>
<dbReference type="FunFam" id="3.40.47.10:FF:000007">
    <property type="entry name" value="acetyl-CoA acetyltransferase, mitochondrial"/>
    <property type="match status" value="1"/>
</dbReference>
<dbReference type="Pfam" id="PF00108">
    <property type="entry name" value="Thiolase_N"/>
    <property type="match status" value="1"/>
</dbReference>
<evidence type="ECO:0000313" key="10">
    <source>
        <dbReference type="EMBL" id="CEM05830.1"/>
    </source>
</evidence>
<accession>A0A0G4F1Q4</accession>
<keyword evidence="4" id="KW-0630">Potassium</keyword>
<keyword evidence="2 7" id="KW-0808">Transferase</keyword>
<feature type="active site" description="Acyl-thioester intermediate" evidence="6">
    <location>
        <position position="100"/>
    </location>
</feature>
<keyword evidence="3" id="KW-0479">Metal-binding</keyword>
<evidence type="ECO:0000259" key="9">
    <source>
        <dbReference type="Pfam" id="PF02803"/>
    </source>
</evidence>
<feature type="active site" description="Proton acceptor" evidence="6">
    <location>
        <position position="362"/>
    </location>
</feature>
<dbReference type="GO" id="GO:0003985">
    <property type="term" value="F:acetyl-CoA C-acetyltransferase activity"/>
    <property type="evidence" value="ECO:0007669"/>
    <property type="project" value="TreeGrafter"/>
</dbReference>
<evidence type="ECO:0000256" key="3">
    <source>
        <dbReference type="ARBA" id="ARBA00022723"/>
    </source>
</evidence>
<organism evidence="10">
    <name type="scientific">Chromera velia CCMP2878</name>
    <dbReference type="NCBI Taxonomy" id="1169474"/>
    <lineage>
        <taxon>Eukaryota</taxon>
        <taxon>Sar</taxon>
        <taxon>Alveolata</taxon>
        <taxon>Colpodellida</taxon>
        <taxon>Chromeraceae</taxon>
        <taxon>Chromera</taxon>
    </lineage>
</organism>
<evidence type="ECO:0000256" key="4">
    <source>
        <dbReference type="ARBA" id="ARBA00022958"/>
    </source>
</evidence>
<dbReference type="GO" id="GO:0005739">
    <property type="term" value="C:mitochondrion"/>
    <property type="evidence" value="ECO:0007669"/>
    <property type="project" value="TreeGrafter"/>
</dbReference>
<name>A0A0G4F1Q4_9ALVE</name>
<dbReference type="NCBIfam" id="TIGR01930">
    <property type="entry name" value="AcCoA-C-Actrans"/>
    <property type="match status" value="1"/>
</dbReference>
<dbReference type="GO" id="GO:0046872">
    <property type="term" value="F:metal ion binding"/>
    <property type="evidence" value="ECO:0007669"/>
    <property type="project" value="UniProtKB-KW"/>
</dbReference>
<dbReference type="Pfam" id="PF02803">
    <property type="entry name" value="Thiolase_C"/>
    <property type="match status" value="1"/>
</dbReference>
<dbReference type="VEuPathDB" id="CryptoDB:Cvel_14739"/>
<dbReference type="PROSITE" id="PS00737">
    <property type="entry name" value="THIOLASE_2"/>
    <property type="match status" value="1"/>
</dbReference>
<dbReference type="CDD" id="cd00751">
    <property type="entry name" value="thiolase"/>
    <property type="match status" value="1"/>
</dbReference>
<proteinExistence type="inferred from homology"/>
<evidence type="ECO:0000256" key="6">
    <source>
        <dbReference type="PIRSR" id="PIRSR000429-1"/>
    </source>
</evidence>
<dbReference type="Gene3D" id="3.40.47.10">
    <property type="match status" value="1"/>
</dbReference>
<keyword evidence="5 7" id="KW-0012">Acyltransferase</keyword>
<dbReference type="InterPro" id="IPR020617">
    <property type="entry name" value="Thiolase_C"/>
</dbReference>
<dbReference type="PANTHER" id="PTHR18919">
    <property type="entry name" value="ACETYL-COA C-ACYLTRANSFERASE"/>
    <property type="match status" value="1"/>
</dbReference>
<evidence type="ECO:0000256" key="1">
    <source>
        <dbReference type="ARBA" id="ARBA00010982"/>
    </source>
</evidence>
<dbReference type="PROSITE" id="PS00098">
    <property type="entry name" value="THIOLASE_1"/>
    <property type="match status" value="1"/>
</dbReference>
<dbReference type="SUPFAM" id="SSF53901">
    <property type="entry name" value="Thiolase-like"/>
    <property type="match status" value="2"/>
</dbReference>
<dbReference type="InterPro" id="IPR020615">
    <property type="entry name" value="Thiolase_acyl_enz_int_AS"/>
</dbReference>
<evidence type="ECO:0000256" key="5">
    <source>
        <dbReference type="ARBA" id="ARBA00023315"/>
    </source>
</evidence>
<evidence type="ECO:0000256" key="7">
    <source>
        <dbReference type="RuleBase" id="RU003557"/>
    </source>
</evidence>
<evidence type="ECO:0000259" key="8">
    <source>
        <dbReference type="Pfam" id="PF00108"/>
    </source>
</evidence>
<reference evidence="10" key="1">
    <citation type="submission" date="2014-11" db="EMBL/GenBank/DDBJ databases">
        <authorList>
            <person name="Otto D Thomas"/>
            <person name="Naeem Raeece"/>
        </authorList>
    </citation>
    <scope>NUCLEOTIDE SEQUENCE</scope>
</reference>
<dbReference type="PIRSF" id="PIRSF000429">
    <property type="entry name" value="Ac-CoA_Ac_transf"/>
    <property type="match status" value="1"/>
</dbReference>
<dbReference type="InterPro" id="IPR020616">
    <property type="entry name" value="Thiolase_N"/>
</dbReference>
<gene>
    <name evidence="10" type="ORF">Cvel_14739</name>
</gene>
<comment type="similarity">
    <text evidence="1 7">Belongs to the thiolase-like superfamily. Thiolase family.</text>
</comment>
<dbReference type="InterPro" id="IPR002155">
    <property type="entry name" value="Thiolase"/>
</dbReference>
<feature type="active site" description="Proton acceptor" evidence="6">
    <location>
        <position position="392"/>
    </location>
</feature>
<evidence type="ECO:0000256" key="2">
    <source>
        <dbReference type="ARBA" id="ARBA00022679"/>
    </source>
</evidence>